<name>A0A2Z5PZZ3_9VIRU</name>
<keyword evidence="1" id="KW-0696">RNA-directed RNA polymerase</keyword>
<dbReference type="InterPro" id="IPR001205">
    <property type="entry name" value="RNA-dir_pol_C"/>
</dbReference>
<keyword evidence="4" id="KW-0693">Viral RNA replication</keyword>
<evidence type="ECO:0000313" key="7">
    <source>
        <dbReference type="EMBL" id="BAT50982.1"/>
    </source>
</evidence>
<organism evidence="7">
    <name type="scientific">Yado-kari virus 1</name>
    <dbReference type="NCBI Taxonomy" id="1148496"/>
    <lineage>
        <taxon>Viruses</taxon>
        <taxon>Riboviria</taxon>
        <taxon>Orthornavirae</taxon>
        <taxon>Pisuviricota</taxon>
        <taxon>Yadokarivirales</taxon>
        <taxon>Yadokariviridae</taxon>
        <taxon>Alphayadokarivirus</taxon>
        <taxon>Alphayadokarivirus ichibani</taxon>
    </lineage>
</organism>
<dbReference type="Proteomes" id="UP000277067">
    <property type="component" value="Segment"/>
</dbReference>
<dbReference type="KEGG" id="vg:39759779"/>
<dbReference type="GO" id="GO:0003723">
    <property type="term" value="F:RNA binding"/>
    <property type="evidence" value="ECO:0007669"/>
    <property type="project" value="InterPro"/>
</dbReference>
<feature type="domain" description="RNA-directed RNA polymerase C-terminal" evidence="6">
    <location>
        <begin position="332"/>
        <end position="560"/>
    </location>
</feature>
<dbReference type="GeneID" id="39759779"/>
<keyword evidence="2" id="KW-0808">Transferase</keyword>
<dbReference type="SUPFAM" id="SSF56672">
    <property type="entry name" value="DNA/RNA polymerases"/>
    <property type="match status" value="1"/>
</dbReference>
<dbReference type="EMBL" id="LC006253">
    <property type="protein sequence ID" value="BAT50982.1"/>
    <property type="molecule type" value="Genomic_RNA"/>
</dbReference>
<accession>A0A2Z5PZZ3</accession>
<reference evidence="7" key="2">
    <citation type="journal article" date="2018" name="Virus Res.">
        <title>A neo-virus lifestyle exhibited by a (+)ssRNA virus hosted in an unrelated dsRNA virus: Taxonomic and evolutionary considerations.</title>
        <authorList>
            <person name="Hisano S."/>
            <person name="Zhang R."/>
            <person name="Faruk M.I."/>
            <person name="Kondo H."/>
            <person name="Suzuki N."/>
        </authorList>
    </citation>
    <scope>NUCLEOTIDE SEQUENCE [LARGE SCALE GENOMIC DNA]</scope>
    <source>
        <strain evidence="7">2-W1032/S6</strain>
    </source>
</reference>
<evidence type="ECO:0000256" key="4">
    <source>
        <dbReference type="ARBA" id="ARBA00022953"/>
    </source>
</evidence>
<evidence type="ECO:0000259" key="6">
    <source>
        <dbReference type="Pfam" id="PF00680"/>
    </source>
</evidence>
<dbReference type="InterPro" id="IPR043502">
    <property type="entry name" value="DNA/RNA_pol_sf"/>
</dbReference>
<evidence type="ECO:0000256" key="5">
    <source>
        <dbReference type="SAM" id="MobiDB-lite"/>
    </source>
</evidence>
<dbReference type="Pfam" id="PF00680">
    <property type="entry name" value="RdRP_1"/>
    <property type="match status" value="1"/>
</dbReference>
<evidence type="ECO:0000313" key="8">
    <source>
        <dbReference type="Proteomes" id="UP000277067"/>
    </source>
</evidence>
<keyword evidence="3" id="KW-0548">Nucleotidyltransferase</keyword>
<gene>
    <name evidence="7" type="primary">RdRp</name>
</gene>
<proteinExistence type="predicted"/>
<dbReference type="GO" id="GO:0006351">
    <property type="term" value="P:DNA-templated transcription"/>
    <property type="evidence" value="ECO:0007669"/>
    <property type="project" value="InterPro"/>
</dbReference>
<keyword evidence="8" id="KW-1185">Reference proteome</keyword>
<dbReference type="GO" id="GO:0003968">
    <property type="term" value="F:RNA-directed RNA polymerase activity"/>
    <property type="evidence" value="ECO:0007669"/>
    <property type="project" value="UniProtKB-KW"/>
</dbReference>
<protein>
    <submittedName>
        <fullName evidence="7">RNA dependent RNA polymerase</fullName>
    </submittedName>
</protein>
<evidence type="ECO:0000256" key="2">
    <source>
        <dbReference type="ARBA" id="ARBA00022679"/>
    </source>
</evidence>
<dbReference type="RefSeq" id="YP_009551451.1">
    <property type="nucleotide sequence ID" value="NC_040360.1"/>
</dbReference>
<reference evidence="7" key="1">
    <citation type="journal article" date="2016" name="Nat. Microbiol.">
        <title>A capsidless ssRNA virus hosted by an unrelated dsRNA virus.</title>
        <authorList>
            <person name="Zhang R."/>
            <person name="Hisano S."/>
            <person name="Tani A."/>
            <person name="Kondo H."/>
            <person name="Kanematsu S."/>
            <person name="Suzuki N."/>
        </authorList>
    </citation>
    <scope>NUCLEOTIDE SEQUENCE [LARGE SCALE GENOMIC DNA]</scope>
    <source>
        <strain evidence="7">2-W1032/S6</strain>
    </source>
</reference>
<feature type="region of interest" description="Disordered" evidence="5">
    <location>
        <begin position="62"/>
        <end position="85"/>
    </location>
</feature>
<evidence type="ECO:0000256" key="1">
    <source>
        <dbReference type="ARBA" id="ARBA00022484"/>
    </source>
</evidence>
<sequence length="1430" mass="162888">MSRCSSFPSLGDPIWRTSAAKFGPPIEDGTALLKDGYLYVSPKDFRTIASVSASYTKAKKRFYRESPPSRNHPDSKSAWRRTQRDNKKRVDNLYQGIQSVEPHLGFADDVHTAFLKFMYRPRSLTKQDEKVLANIRIPDYILDHPKASKTLRLPKQLPLVYSHGREPTWIEDRRDPFLTPYALKRKMLKLEPTPTGSTRIVPTSSDDPFVLTGPTKFNPLSKLKYKLMDWNSTPSIDRVLLDKAISFTVNELSSIKFQPLNYQQVVSSKQFLKNRHHDTGFTGPGFSDKVDLVTNPAFRSFAEKYRHSSNPATFKLFWKTEALKESKASFMPRLIFGGSIENEIAERRSLQVFAQNLKDSRWNTFSRIGITNPELQKLYYYHNFHKDHVAYATDYSSQDVKLPSIITDASKRVLSRLAQQQGLSPHQVNFIALARDRVKQFFAVTTTGEVFFLESGVPSGLYFGAEGNTINHRILKHYEDLNAQKHGFMSPSLKTVDSHYGDDFLRSMKDNSLSRIYRSNFKKIQQLSHKHTGMTVTTDLLHERPLDHHESAFLRRSFTKFTFADNTEQVVPIYDPIRVEQKWLQPHAIVSTPQESFDRSLGYLFLSGANNKLYSTISLYMNYLIKNFEIKVPGVYKDMTLDSLTRNYYTMNGRPSRSASLYVDYESFMPSTTKSVIPLDLVSKNILKSPIFQDDSLALQLNENSAFYSSRYIDYNRPYTKKETFALDSVDCNPIRISPSSNASSRLLMDHVQLSRGTPLRFLGWNENSVWRAITRDVTENSQPTSNQMKLLSNAVNTPISSERHINIAQIVRDLDGLDSFISPNTNTPASGVSKMSDSLRNSSYPMNNIEDEDDLFVASYTTMTFPPPRSAPKRDLTVDGDVEKNPGPPQLLVHYPFLPHVTHAVTEKIKKYLKPNPTRSNKDSSHRLFFITMCREYDIEDPDKYFDTYKTLAFSTLRKMKKSSDRDAFIANLYIRASRGIQRSFSEDKKSHFTSKALLPSSIEEDKPLLKSGLNVRKPASNPNIYYCIHKCNIKDSSSLCPAAIPMEEDPTAYIPSYKCQPKVDRLITKSQRCVYARHDGSFNRLDSSRPQLMPVFTESFYYLRLVRSRTSSSLLRYTSRETSCHYYGSNCLGVIDRKQLSDTWVEKFQKPPKLPSTFTIPELNSLYKHDFSHYVIKRVNPIFCNTCNLPFSKLRLNHEVGVPHDPRLYQCTKCFSPSLASWTYPFLPYGEVPTSNFTIPQLVSKIQTSAKMDCIENNHQAHLRAKKAKVDGCPLCRTFQSTHDLHVIKGVPYLQSCEICRVGLAQQMAQACSQKTNVFRPTLESPKTSHVSQEEVTSFLSQDQLISMPTGTLTITPTAMQSCITNGLTNIAALASAVMQAANLRGHSHATIANVSRNTGGKDEQVQQMETLSAALEELEDEDDDQDT</sequence>
<evidence type="ECO:0000256" key="3">
    <source>
        <dbReference type="ARBA" id="ARBA00022695"/>
    </source>
</evidence>
<feature type="compositionally biased region" description="Basic and acidic residues" evidence="5">
    <location>
        <begin position="71"/>
        <end position="85"/>
    </location>
</feature>